<proteinExistence type="predicted"/>
<keyword evidence="4" id="KW-1185">Reference proteome</keyword>
<accession>A0A182FKZ1</accession>
<protein>
    <recommendedName>
        <fullName evidence="2">Chorein N-terminal domain-containing protein</fullName>
    </recommendedName>
</protein>
<dbReference type="VEuPathDB" id="VectorBase:AALB20_033174"/>
<dbReference type="InterPro" id="IPR026854">
    <property type="entry name" value="VPS13_N"/>
</dbReference>
<dbReference type="Proteomes" id="UP000069272">
    <property type="component" value="Chromosome 2R"/>
</dbReference>
<feature type="region of interest" description="Disordered" evidence="1">
    <location>
        <begin position="3894"/>
        <end position="3933"/>
    </location>
</feature>
<feature type="compositionally biased region" description="Polar residues" evidence="1">
    <location>
        <begin position="3195"/>
        <end position="3210"/>
    </location>
</feature>
<feature type="compositionally biased region" description="Basic and acidic residues" evidence="1">
    <location>
        <begin position="1190"/>
        <end position="1202"/>
    </location>
</feature>
<feature type="compositionally biased region" description="Basic and acidic residues" evidence="1">
    <location>
        <begin position="99"/>
        <end position="115"/>
    </location>
</feature>
<feature type="region of interest" description="Disordered" evidence="1">
    <location>
        <begin position="861"/>
        <end position="926"/>
    </location>
</feature>
<feature type="compositionally biased region" description="Basic residues" evidence="1">
    <location>
        <begin position="1648"/>
        <end position="1659"/>
    </location>
</feature>
<feature type="compositionally biased region" description="Polar residues" evidence="1">
    <location>
        <begin position="1621"/>
        <end position="1631"/>
    </location>
</feature>
<evidence type="ECO:0000256" key="1">
    <source>
        <dbReference type="SAM" id="MobiDB-lite"/>
    </source>
</evidence>
<evidence type="ECO:0000259" key="2">
    <source>
        <dbReference type="Pfam" id="PF12624"/>
    </source>
</evidence>
<reference evidence="3" key="2">
    <citation type="submission" date="2022-08" db="UniProtKB">
        <authorList>
            <consortium name="EnsemblMetazoa"/>
        </authorList>
    </citation>
    <scope>IDENTIFICATION</scope>
    <source>
        <strain evidence="3">STECLA/ALBI9_A</strain>
    </source>
</reference>
<dbReference type="PANTHER" id="PTHR12517:SF0">
    <property type="entry name" value="INTERMEMBRANE LIPID TRANSFER PROTEIN VPS13B"/>
    <property type="match status" value="1"/>
</dbReference>
<feature type="region of interest" description="Disordered" evidence="1">
    <location>
        <begin position="1184"/>
        <end position="1203"/>
    </location>
</feature>
<feature type="domain" description="Chorein N-terminal" evidence="2">
    <location>
        <begin position="5"/>
        <end position="200"/>
    </location>
</feature>
<feature type="region of interest" description="Disordered" evidence="1">
    <location>
        <begin position="3189"/>
        <end position="3211"/>
    </location>
</feature>
<dbReference type="STRING" id="7167.A0A182FKZ1"/>
<evidence type="ECO:0000313" key="4">
    <source>
        <dbReference type="Proteomes" id="UP000069272"/>
    </source>
</evidence>
<evidence type="ECO:0000313" key="3">
    <source>
        <dbReference type="EnsemblMetazoa" id="AALB007199-PA"/>
    </source>
</evidence>
<dbReference type="EnsemblMetazoa" id="AALB007199-RA">
    <property type="protein sequence ID" value="AALB007199-PA"/>
    <property type="gene ID" value="AALB007199"/>
</dbReference>
<dbReference type="Pfam" id="PF12624">
    <property type="entry name" value="VPS13_N"/>
    <property type="match status" value="1"/>
</dbReference>
<feature type="region of interest" description="Disordered" evidence="1">
    <location>
        <begin position="1596"/>
        <end position="1703"/>
    </location>
</feature>
<organism evidence="3 4">
    <name type="scientific">Anopheles albimanus</name>
    <name type="common">New world malaria mosquito</name>
    <dbReference type="NCBI Taxonomy" id="7167"/>
    <lineage>
        <taxon>Eukaryota</taxon>
        <taxon>Metazoa</taxon>
        <taxon>Ecdysozoa</taxon>
        <taxon>Arthropoda</taxon>
        <taxon>Hexapoda</taxon>
        <taxon>Insecta</taxon>
        <taxon>Pterygota</taxon>
        <taxon>Neoptera</taxon>
        <taxon>Endopterygota</taxon>
        <taxon>Diptera</taxon>
        <taxon>Nematocera</taxon>
        <taxon>Culicoidea</taxon>
        <taxon>Culicidae</taxon>
        <taxon>Anophelinae</taxon>
        <taxon>Anopheles</taxon>
    </lineage>
</organism>
<feature type="compositionally biased region" description="Low complexity" evidence="1">
    <location>
        <begin position="1603"/>
        <end position="1620"/>
    </location>
</feature>
<feature type="compositionally biased region" description="Polar residues" evidence="1">
    <location>
        <begin position="865"/>
        <end position="883"/>
    </location>
</feature>
<feature type="compositionally biased region" description="Basic and acidic residues" evidence="1">
    <location>
        <begin position="3909"/>
        <end position="3933"/>
    </location>
</feature>
<dbReference type="PANTHER" id="PTHR12517">
    <property type="entry name" value="VACUOLAR PROTEIN SORTING-ASSOCIATED PROTEIN 13B"/>
    <property type="match status" value="1"/>
</dbReference>
<dbReference type="VEuPathDB" id="VectorBase:AALB007199"/>
<sequence>MFKIESYVTPIILSYVEKYVKNVRPEDSQVSLWGGEVVFQNLDLKLDVLEEELQLPFNFLSGHIHELSIRVPWTKIASEPIVITINTIEFVLKLRDPNDRTVPKKEPPRKGKSVDEAPPPGYTASLISKIANNITIRCHNVILKYVEEDIVVSMNIQQLSMESADANWNAAFIDLSPTKVSLRKLINIVDLTICLDKRNSAGKIEVCQEPVLYRSTLQVRMLVRYNVSSQDRSSLTRIDVHSNFLDINVSSQQFPMLMRLFDLALALKQGKINAEPPQTTTDGGHDLEDESGQESLLSWAWNLLPSFFPEENESDHSEEHDFRVLHAGVYVDRLRMIFKTQELIGDGIVGTQKKIKYTPILRFDFQHFYGEMVACGMKWFNVTLGISRIQLQSMDDCTCGQRATVKELFESTAPVPSSEECLHLQHSFFNDSAGGNAGRKYNVNWNYHLSTYSQEYLLQKSPAIAIDLIHEVQLPDDRRTSEFGSDLEFSNLAEKYMIRVYVGRFRAALCADAIHRFQTLASYRDCYEYPPYYEDRPMPTLSQLPPPSAEDYDALMSEIPLRQIHITLQNPTIELSTFDHAPPALVPRKPPATTSPLPIVRVELSRAECNILTPLYPNRLVYTTCQLPEPPAKLFDACYQSISGNLERMQAKLVGSRGDSEANACTAVSMNYQQRLLIHPSLWPNVELNKVEHTVTITDLKFIMNPLQALALGTVVQSLVAQQDATRQWIELDSIPDDTLPQQPHPVVDMLLSYVQLRKVEAESTEDYKLVARSMKLLTSQQPAADGGQRSLTALWPDHSTDEDFLTVIFQIPKSFDTASSIEHPPLLYAKLLDLSFNLDPNFIAFLCCWQQLAMQTGRRPFQRGQRTQPFADSVAKPSSMTGTLAKGVNAKQHSLPGTSVHSSSDKVGRPVADPIGPVPGASSTLAGLDEVDQKDHADVSQPNDNHQAGSLNGQFWTKLAKKIIIHLEISHFTVCFPVKNIIFHSSDTPTEDEFGENEIFMLKLPLITVNSAFKCQNLSSSIARFPISIPKAIWPEEKESFPWTISLANASSWTYQNGEMNKLLDETTTNISMVLNFPTDTENEGRRTGPTSICFHVDTSPFRVTVVKEQLALIHDTLDRLMQLPMLQHRMSTSPANSSSTAAGRKPVDSKRQFLEIAQPSVAGSSIAAVDLKEFLDLTHHSSAGGSDETLKDNSKARGEANPRPSLWLQWTFSRLTVNCITRDEQRHQRIKLTIEFEDIIYSLDRQEVYSQVKAKVGSMSGACYEWSGTGKEQSWCRNEALAITVQTGDSSESGKSTGTDTFFSLTITRAETQNVHSKWDTVRRSREHNETLVEVLIKMEQVDLRLDLDLLGECMKMLQAFRPTVRSVQDETAAAEPTPSIAPPVVAVKDLPLILFASKGVTVFLPLRNRPTVQGSSLCSVYILKVSSITVHHNVENPICRVPLRPDVYTKAAQMRILNVPGSKIEDRQYELLLKEISLSTAVWEDVLRYLQEQQSSTTHHDNPAFEWNNFQQGAQRSAAHFEAATVFKEFNFSVIYAPCIIYKNVLICSVAMELNCLSDLLIDVDLEQLRLMEQLLRKASQIRLLVFPDQPPTIPPPPSISSSSSSTVAPTVVPRSSESFIAETNTDEASGRDSVRSFRDSVPSCHRHHRRSHSKLSKCEQDSGLESYRTSEGKRATSSSSRRSYGQRQRKLSSLSSESNPALRPAIGYAGNRIGGLYQAHQPALIIPYEVCFLGGYFKVRLFVQDRSKGPTVRMAFAQPNALVSLNLFERILQLSLFDIKIEVGELPILGTVTGEPDELGIPQPFVKTRFVNSHTKKVRELRVDFKRPIDFTLSHTKTKALLELSELLGEVFATPQPPESGSNLPKPVLPSRNKFHILRSQLYDMEKIQIGLSQVMMHLMNEDEQPVTAGPRYSVKLSFASMQTSIRIQERPERILFGLEMGELMLIAGNSVILHPFSFDLQLTIAKEYWKRDPLVQIKLRSSYLQLDISPPLFQQVTLIRQQMEPLFEDDSAPGSARRSISHEANNMSTRPTIEHLIPIVPPRFERKRTKEMQEEYYQDDLRAGAFQFIESMKIDELPLPYQIKIINRETTKSVNIQCKLEQYSEINATFVELCRFTLSENEKTFLKLPERKSAAAIWRIVMTQNVVYDDGTRESADRTANRSQRQRSNRSDGNEDDADDQSYGGRSRSSLFTTLTDVLTDSTYLPGHRVVSLPYRLHPKIFVACMRVDSMFSAALVPNVDATIDLSPVQINLFNVIRLDGDRRPLPKPFQRYRVCRETADFGTHKFAMLNARRMRGQCSIYDPLEVFIGAELNLQCELLDYHHFTFETVLDMTGLKAYGWLGDNALQVKTISDDIAVRYGPSVGYTVSVAQRLWNESDETDESMRKPLTLYSKYIVCNRTQVALKFGQIDTAEAIYLGPNEICLYAFRSCRHAQQLQIYFTEGGTKPIVTEPFDVSTEGLQQVAVQSSYEEDLVDERMLLVRVESLSMGGGIPETSAQTSITIEGQISFCNMTAQRLRLQYRYYKIIPNSERNYTATVFLVEPGDQRNLFSAANNRNQQSINIAIEGEEGTLGKVGWSGDVPLREIMNGGTMPYLVKVPTTTTREGYLSYWVRIVREKLADSRATNAATGEVLERVLVIVWPLFMVESLLTVNTTAYVEKIDQSFSIYGQGQRRQLNLAGTFSDEHELSFRMNFNSLHGEDKRKALLSYRLIDGKSFFQVPARLRSVEAALDALKVAQQLSSEWPCSREEEQRWRRENSIQEATFPLYHCSAAYEMSCCLMLSIAPWALFINQLGCEVRLRSNISNQDTNIIAANSIIMPVHLESGFTLEMNVGVGQTMQSELILINGTEAPRKSSTGAHLTLPLEGTIEFSIRTESGIMNLVLSSLTENKVRVFILASQFVVTNYSSIDLHCWSFALPANERLEQFKMTNYGQPHSCCYSLPKNDPKDLNPRGSVITMLSNVSQRKAKTKPGANFNHYLTVYERREQGSDFSAPIYLNKPISRKSLSVPCVTSGRTYYHPLSLSIVTHQSQSYMSIYDDPCPSYAIENRTDFNIYVAQSDTVQPNKAAMAVPEVMESNFTWYQTVSPRQTVYYTPPTLDERFPEPQEAELALIFACVSGSAIRWSHPVRTDENKSIFLNIPLYGELKVAIRVHNRTTLLVIDYISQDLEFSAKDIRTRLSNPLRPVEPQSTEVEAGASSSSGVPTLLDETMTLPASRASGSSVPHAAALAPSPVGDRAVEVQSYFRSLMITLFNDQPQRRCQKRDVISFNFDRIGMRMERPGLGARVTATEGSRVVLHCVNVQVDNELHSDGEYDFPVVLCSEDHETKQRKGSVSDLPNHYRLEDHLEQMGRTALCTLHCDLADEENQQQWFSVESVRLQIQPIRAYIEDTYINVLVDYLVECIPAGMVYESEASSNVRIRCEPGEALIPRAVMQQSSYLAEPIKFRSIRIEPLNVLLSVHACMRLYIALDHSPLEFAAFERQSVRTLPIKFGNAVGMHYLSGAIFGGGWVIGSLEILGSPSGLARSVTSGLRDFVSLPVQGLFRGPWGFLVGVTQGSASLIRNITAGTVNSVTKLAQSVSRNLDRLTLDTEHVQRTDALRRRRPQGMTDGFTQGLTGLGISLLGAVGGLAHHPLQATNPIGVVTGMGKGIVGAFTKPISGAAELVALTGQGMLHSVGYNTLPTPRLTSQSLQPPEPISHKALWEPHAACEGTLLFTVQATHLTEGEYRLVLLALYSRALVLYDVHDCQLVEVLDLKTLCFDTDEENDATRLVIRVQPKLPPPSTYDQYPISSRTYEFVRDSTMQLPRISGATLPFNYYQHIQKPSTKGMALAPATMMVTTTTTATGWPQPTELPSLTMEDGVDGGKVLGPTVAEQRSSVVIEMESVEDGDPGEDTAGLLGDETRSSIDLDRGTVRSPDRLSEEDDSERRVIVFLDENYVKYLVTYVNLLQRAYECQSTGRCNDARCGEEPVPFHAL</sequence>
<feature type="region of interest" description="Disordered" evidence="1">
    <location>
        <begin position="99"/>
        <end position="118"/>
    </location>
</feature>
<feature type="compositionally biased region" description="Polar residues" evidence="1">
    <location>
        <begin position="892"/>
        <end position="903"/>
    </location>
</feature>
<feature type="compositionally biased region" description="Basic and acidic residues" evidence="1">
    <location>
        <begin position="1632"/>
        <end position="1642"/>
    </location>
</feature>
<reference evidence="3 4" key="1">
    <citation type="journal article" date="2017" name="G3 (Bethesda)">
        <title>The Physical Genome Mapping of Anopheles albimanus Corrected Scaffold Misassemblies and Identified Interarm Rearrangements in Genus Anopheles.</title>
        <authorList>
            <person name="Artemov G.N."/>
            <person name="Peery A.N."/>
            <person name="Jiang X."/>
            <person name="Tu Z."/>
            <person name="Stegniy V.N."/>
            <person name="Sharakhova M.V."/>
            <person name="Sharakhov I.V."/>
        </authorList>
    </citation>
    <scope>NUCLEOTIDE SEQUENCE [LARGE SCALE GENOMIC DNA]</scope>
    <source>
        <strain evidence="3 4">ALBI9_A</strain>
    </source>
</reference>
<name>A0A182FKZ1_ANOAL</name>
<dbReference type="InterPro" id="IPR039782">
    <property type="entry name" value="VPS13B"/>
</dbReference>
<feature type="region of interest" description="Disordered" evidence="1">
    <location>
        <begin position="2157"/>
        <end position="2190"/>
    </location>
</feature>